<dbReference type="EMBL" id="RJVU01003824">
    <property type="protein sequence ID" value="ROL54974.1"/>
    <property type="molecule type" value="Genomic_DNA"/>
</dbReference>
<name>A0A3N0Z9P8_ANAGA</name>
<dbReference type="GO" id="GO:0036064">
    <property type="term" value="C:ciliary basal body"/>
    <property type="evidence" value="ECO:0007669"/>
    <property type="project" value="TreeGrafter"/>
</dbReference>
<dbReference type="GO" id="GO:0034454">
    <property type="term" value="P:microtubule anchoring at centrosome"/>
    <property type="evidence" value="ECO:0007669"/>
    <property type="project" value="TreeGrafter"/>
</dbReference>
<evidence type="ECO:0000256" key="8">
    <source>
        <dbReference type="ARBA" id="ARBA00023069"/>
    </source>
</evidence>
<accession>A0A3N0Z9P8</accession>
<dbReference type="InterPro" id="IPR029412">
    <property type="entry name" value="CEP19"/>
</dbReference>
<evidence type="ECO:0000256" key="3">
    <source>
        <dbReference type="ARBA" id="ARBA00004647"/>
    </source>
</evidence>
<keyword evidence="10" id="KW-0966">Cell projection</keyword>
<evidence type="ECO:0000256" key="7">
    <source>
        <dbReference type="ARBA" id="ARBA00022794"/>
    </source>
</evidence>
<dbReference type="OrthoDB" id="2163581at2759"/>
<dbReference type="GO" id="GO:0097712">
    <property type="term" value="P:vesicle targeting, trans-Golgi to periciliary membrane compartment"/>
    <property type="evidence" value="ECO:0007669"/>
    <property type="project" value="TreeGrafter"/>
</dbReference>
<evidence type="ECO:0000256" key="4">
    <source>
        <dbReference type="ARBA" id="ARBA00009371"/>
    </source>
</evidence>
<evidence type="ECO:0000313" key="12">
    <source>
        <dbReference type="Proteomes" id="UP000281406"/>
    </source>
</evidence>
<dbReference type="PANTHER" id="PTHR31539">
    <property type="entry name" value="CENTROSOMAL PROTEIN OF 19K CEP19"/>
    <property type="match status" value="1"/>
</dbReference>
<evidence type="ECO:0000256" key="9">
    <source>
        <dbReference type="ARBA" id="ARBA00023212"/>
    </source>
</evidence>
<evidence type="ECO:0000256" key="1">
    <source>
        <dbReference type="ARBA" id="ARBA00004114"/>
    </source>
</evidence>
<dbReference type="Pfam" id="PF14933">
    <property type="entry name" value="CEP19"/>
    <property type="match status" value="1"/>
</dbReference>
<keyword evidence="9" id="KW-0206">Cytoskeleton</keyword>
<comment type="similarity">
    <text evidence="4">Belongs to the CEP19 family.</text>
</comment>
<evidence type="ECO:0000256" key="2">
    <source>
        <dbReference type="ARBA" id="ARBA00004120"/>
    </source>
</evidence>
<proteinExistence type="inferred from homology"/>
<evidence type="ECO:0000313" key="11">
    <source>
        <dbReference type="EMBL" id="ROL54974.1"/>
    </source>
</evidence>
<comment type="subcellular location">
    <subcellularLocation>
        <location evidence="2">Cytoplasm</location>
        <location evidence="2">Cytoskeleton</location>
        <location evidence="2">Cilium basal body</location>
    </subcellularLocation>
    <subcellularLocation>
        <location evidence="1">Cytoplasm</location>
        <location evidence="1">Cytoskeleton</location>
        <location evidence="1">Microtubule organizing center</location>
        <location evidence="1">Centrosome</location>
        <location evidence="1">Centriole</location>
    </subcellularLocation>
    <subcellularLocation>
        <location evidence="3">Cytoplasm</location>
        <location evidence="3">Cytoskeleton</location>
        <location evidence="3">Spindle pole</location>
    </subcellularLocation>
</comment>
<keyword evidence="8" id="KW-0969">Cilium</keyword>
<dbReference type="NCBIfam" id="TIGR01443">
    <property type="entry name" value="intein_Cterm"/>
    <property type="match status" value="1"/>
</dbReference>
<evidence type="ECO:0000256" key="6">
    <source>
        <dbReference type="ARBA" id="ARBA00022490"/>
    </source>
</evidence>
<dbReference type="GO" id="GO:0000922">
    <property type="term" value="C:spindle pole"/>
    <property type="evidence" value="ECO:0007669"/>
    <property type="project" value="UniProtKB-SubCell"/>
</dbReference>
<protein>
    <recommendedName>
        <fullName evidence="5">Centrosomal protein of 19 kDa</fullName>
    </recommendedName>
</protein>
<dbReference type="Proteomes" id="UP000281406">
    <property type="component" value="Unassembled WGS sequence"/>
</dbReference>
<reference evidence="11 12" key="1">
    <citation type="submission" date="2018-10" db="EMBL/GenBank/DDBJ databases">
        <title>Genome assembly for a Yunnan-Guizhou Plateau 3E fish, Anabarilius grahami (Regan), and its evolutionary and genetic applications.</title>
        <authorList>
            <person name="Jiang W."/>
        </authorList>
    </citation>
    <scope>NUCLEOTIDE SEQUENCE [LARGE SCALE GENOMIC DNA]</scope>
    <source>
        <strain evidence="11">AG-KIZ</strain>
        <tissue evidence="11">Muscle</tissue>
    </source>
</reference>
<dbReference type="InterPro" id="IPR030934">
    <property type="entry name" value="Intein_C"/>
</dbReference>
<keyword evidence="6" id="KW-0963">Cytoplasm</keyword>
<gene>
    <name evidence="11" type="ORF">DPX16_1846</name>
</gene>
<keyword evidence="7" id="KW-0970">Cilium biogenesis/degradation</keyword>
<organism evidence="11 12">
    <name type="scientific">Anabarilius grahami</name>
    <name type="common">Kanglang fish</name>
    <name type="synonym">Barilius grahami</name>
    <dbReference type="NCBI Taxonomy" id="495550"/>
    <lineage>
        <taxon>Eukaryota</taxon>
        <taxon>Metazoa</taxon>
        <taxon>Chordata</taxon>
        <taxon>Craniata</taxon>
        <taxon>Vertebrata</taxon>
        <taxon>Euteleostomi</taxon>
        <taxon>Actinopterygii</taxon>
        <taxon>Neopterygii</taxon>
        <taxon>Teleostei</taxon>
        <taxon>Ostariophysi</taxon>
        <taxon>Cypriniformes</taxon>
        <taxon>Xenocyprididae</taxon>
        <taxon>Xenocypridinae</taxon>
        <taxon>Xenocypridinae incertae sedis</taxon>
        <taxon>Anabarilius</taxon>
    </lineage>
</organism>
<evidence type="ECO:0000256" key="10">
    <source>
        <dbReference type="ARBA" id="ARBA00023273"/>
    </source>
</evidence>
<dbReference type="PANTHER" id="PTHR31539:SF1">
    <property type="entry name" value="CENTROSOMAL PROTEIN OF 19 KDA"/>
    <property type="match status" value="1"/>
</dbReference>
<comment type="caution">
    <text evidence="11">The sequence shown here is derived from an EMBL/GenBank/DDBJ whole genome shotgun (WGS) entry which is preliminary data.</text>
</comment>
<keyword evidence="12" id="KW-1185">Reference proteome</keyword>
<dbReference type="GO" id="GO:0005814">
    <property type="term" value="C:centriole"/>
    <property type="evidence" value="ECO:0007669"/>
    <property type="project" value="UniProtKB-SubCell"/>
</dbReference>
<dbReference type="GO" id="GO:0005813">
    <property type="term" value="C:centrosome"/>
    <property type="evidence" value="ECO:0007669"/>
    <property type="project" value="TreeGrafter"/>
</dbReference>
<evidence type="ECO:0000256" key="5">
    <source>
        <dbReference type="ARBA" id="ARBA00022015"/>
    </source>
</evidence>
<sequence length="163" mass="19221">MSIVAKQCGVKFIPPSIVLIYENKNTSKMRKRIIPVRNFSQYSDCSQAAERMKHHVRHSVYLESVSLAQLERLHLILRDHLQGLSLDQSLAVHRGSDPNDEDLNKLSDEELNRRKAQMDELFERNRRRKEDPDFVYDLEVEFPENSVRETCSWDEEQSDDDEF</sequence>
<dbReference type="AlphaFoldDB" id="A0A3N0Z9P8"/>